<dbReference type="GO" id="GO:0003677">
    <property type="term" value="F:DNA binding"/>
    <property type="evidence" value="ECO:0007669"/>
    <property type="project" value="InterPro"/>
</dbReference>
<evidence type="ECO:0000313" key="4">
    <source>
        <dbReference type="EMBL" id="EKC72406.1"/>
    </source>
</evidence>
<dbReference type="InterPro" id="IPR001598">
    <property type="entry name" value="Transposase_IS30_CS"/>
</dbReference>
<dbReference type="InterPro" id="IPR001584">
    <property type="entry name" value="Integrase_cat-core"/>
</dbReference>
<dbReference type="PROSITE" id="PS01043">
    <property type="entry name" value="TRANSPOSASE_IS30"/>
    <property type="match status" value="1"/>
</dbReference>
<comment type="caution">
    <text evidence="4">The sequence shown here is derived from an EMBL/GenBank/DDBJ whole genome shotgun (WGS) entry which is preliminary data.</text>
</comment>
<dbReference type="InterPro" id="IPR012337">
    <property type="entry name" value="RNaseH-like_sf"/>
</dbReference>
<evidence type="ECO:0000259" key="3">
    <source>
        <dbReference type="PROSITE" id="PS50994"/>
    </source>
</evidence>
<dbReference type="GO" id="GO:0005829">
    <property type="term" value="C:cytosol"/>
    <property type="evidence" value="ECO:0007669"/>
    <property type="project" value="TreeGrafter"/>
</dbReference>
<protein>
    <submittedName>
        <fullName evidence="4">Transposase, IS30 family</fullName>
    </submittedName>
</protein>
<dbReference type="PANTHER" id="PTHR10948:SF23">
    <property type="entry name" value="TRANSPOSASE INSI FOR INSERTION SEQUENCE ELEMENT IS30A-RELATED"/>
    <property type="match status" value="1"/>
</dbReference>
<dbReference type="GO" id="GO:0004803">
    <property type="term" value="F:transposase activity"/>
    <property type="evidence" value="ECO:0007669"/>
    <property type="project" value="InterPro"/>
</dbReference>
<dbReference type="EMBL" id="AJWY01004428">
    <property type="protein sequence ID" value="EKC72406.1"/>
    <property type="molecule type" value="Genomic_DNA"/>
</dbReference>
<dbReference type="GO" id="GO:0006313">
    <property type="term" value="P:DNA transposition"/>
    <property type="evidence" value="ECO:0007669"/>
    <property type="project" value="InterPro"/>
</dbReference>
<dbReference type="PROSITE" id="PS50994">
    <property type="entry name" value="INTEGRASE"/>
    <property type="match status" value="1"/>
</dbReference>
<dbReference type="Gene3D" id="3.30.420.10">
    <property type="entry name" value="Ribonuclease H-like superfamily/Ribonuclease H"/>
    <property type="match status" value="1"/>
</dbReference>
<dbReference type="InterPro" id="IPR051917">
    <property type="entry name" value="Transposase-Integrase"/>
</dbReference>
<feature type="domain" description="Integrase catalytic" evidence="3">
    <location>
        <begin position="90"/>
        <end position="250"/>
    </location>
</feature>
<dbReference type="InterPro" id="IPR036397">
    <property type="entry name" value="RNaseH_sf"/>
</dbReference>
<gene>
    <name evidence="4" type="ORF">LEA_06762</name>
</gene>
<comment type="similarity">
    <text evidence="2">Belongs to the transposase IS30 family.</text>
</comment>
<comment type="function">
    <text evidence="1">Required for the transposition of the insertion element.</text>
</comment>
<dbReference type="AlphaFoldDB" id="K1ULJ7"/>
<reference evidence="4" key="1">
    <citation type="journal article" date="2013" name="Environ. Microbiol.">
        <title>Microbiota from the distal guts of lean and obese adolescents exhibit partial functional redundancy besides clear differences in community structure.</title>
        <authorList>
            <person name="Ferrer M."/>
            <person name="Ruiz A."/>
            <person name="Lanza F."/>
            <person name="Haange S.B."/>
            <person name="Oberbach A."/>
            <person name="Till H."/>
            <person name="Bargiela R."/>
            <person name="Campoy C."/>
            <person name="Segura M.T."/>
            <person name="Richter M."/>
            <person name="von Bergen M."/>
            <person name="Seifert J."/>
            <person name="Suarez A."/>
        </authorList>
    </citation>
    <scope>NUCLEOTIDE SEQUENCE</scope>
</reference>
<dbReference type="SUPFAM" id="SSF53098">
    <property type="entry name" value="Ribonuclease H-like"/>
    <property type="match status" value="1"/>
</dbReference>
<accession>K1ULJ7</accession>
<evidence type="ECO:0000256" key="1">
    <source>
        <dbReference type="ARBA" id="ARBA00002190"/>
    </source>
</evidence>
<organism evidence="4">
    <name type="scientific">human gut metagenome</name>
    <dbReference type="NCBI Taxonomy" id="408170"/>
    <lineage>
        <taxon>unclassified sequences</taxon>
        <taxon>metagenomes</taxon>
        <taxon>organismal metagenomes</taxon>
    </lineage>
</organism>
<dbReference type="InterPro" id="IPR053392">
    <property type="entry name" value="Transposase_IS30-like"/>
</dbReference>
<evidence type="ECO:0000256" key="2">
    <source>
        <dbReference type="ARBA" id="ARBA00006363"/>
    </source>
</evidence>
<dbReference type="PANTHER" id="PTHR10948">
    <property type="entry name" value="TRANSPOSASE"/>
    <property type="match status" value="1"/>
</dbReference>
<sequence length="254" mass="29730">MHDIHKTVQFLFLQYQWSPEQISFRLKHEKNPIQISYATIYRGIYRGFLEEGKLSPGQRGVARKLRHKGKTRHKNGSIETRGKIKISHHISERPEQANQRERIGDWEADTVAGVTGKACLVTLVDRKSRYLLCEKVAKKDSISVKQAIIHMLKDSQTKTITPDRGKEFSRHEEISKALNDVQFYFPEPHQPWQRGTNENTNGLLREYFPKKQDLTEIKPSLIRDKALILNQRPRKCLNWKSPFEVYFDISLHLT</sequence>
<dbReference type="GO" id="GO:0015074">
    <property type="term" value="P:DNA integration"/>
    <property type="evidence" value="ECO:0007669"/>
    <property type="project" value="InterPro"/>
</dbReference>
<dbReference type="NCBIfam" id="NF033563">
    <property type="entry name" value="transpos_IS30"/>
    <property type="match status" value="1"/>
</dbReference>
<name>K1ULJ7_9ZZZZ</name>
<proteinExistence type="inferred from homology"/>